<organism evidence="1 2">
    <name type="scientific">Pleurotus eryngii</name>
    <name type="common">Boletus of the steppes</name>
    <dbReference type="NCBI Taxonomy" id="5323"/>
    <lineage>
        <taxon>Eukaryota</taxon>
        <taxon>Fungi</taxon>
        <taxon>Dikarya</taxon>
        <taxon>Basidiomycota</taxon>
        <taxon>Agaricomycotina</taxon>
        <taxon>Agaricomycetes</taxon>
        <taxon>Agaricomycetidae</taxon>
        <taxon>Agaricales</taxon>
        <taxon>Pleurotineae</taxon>
        <taxon>Pleurotaceae</taxon>
        <taxon>Pleurotus</taxon>
    </lineage>
</organism>
<protein>
    <submittedName>
        <fullName evidence="1">Uncharacterized protein</fullName>
    </submittedName>
</protein>
<name>A0A9P5ZEY5_PLEER</name>
<dbReference type="Proteomes" id="UP000807025">
    <property type="component" value="Unassembled WGS sequence"/>
</dbReference>
<dbReference type="OrthoDB" id="3263746at2759"/>
<sequence>MDKTLINIPPTVVLLHCHDMAEVTQLKVADQVSIKVFEGLPKGPLQPNLDDFHPDLCSSLASLWNKQLGQLFAKDFVDTVAYECKDKQAVHDDAYVVQQDDLKTDKAAEYRHRSIRHRRKAICELFAKKDVWLQRFLPLWDSLPLEAMSGDKSDHRPKASKHYSKRYVITNLSW</sequence>
<dbReference type="EMBL" id="MU154837">
    <property type="protein sequence ID" value="KAF9487017.1"/>
    <property type="molecule type" value="Genomic_DNA"/>
</dbReference>
<dbReference type="AlphaFoldDB" id="A0A9P5ZEY5"/>
<evidence type="ECO:0000313" key="1">
    <source>
        <dbReference type="EMBL" id="KAF9487017.1"/>
    </source>
</evidence>
<keyword evidence="2" id="KW-1185">Reference proteome</keyword>
<comment type="caution">
    <text evidence="1">The sequence shown here is derived from an EMBL/GenBank/DDBJ whole genome shotgun (WGS) entry which is preliminary data.</text>
</comment>
<gene>
    <name evidence="1" type="ORF">BDN71DRAFT_1437163</name>
</gene>
<accession>A0A9P5ZEY5</accession>
<evidence type="ECO:0000313" key="2">
    <source>
        <dbReference type="Proteomes" id="UP000807025"/>
    </source>
</evidence>
<proteinExistence type="predicted"/>
<reference evidence="1" key="1">
    <citation type="submission" date="2020-11" db="EMBL/GenBank/DDBJ databases">
        <authorList>
            <consortium name="DOE Joint Genome Institute"/>
            <person name="Ahrendt S."/>
            <person name="Riley R."/>
            <person name="Andreopoulos W."/>
            <person name="Labutti K."/>
            <person name="Pangilinan J."/>
            <person name="Ruiz-Duenas F.J."/>
            <person name="Barrasa J.M."/>
            <person name="Sanchez-Garcia M."/>
            <person name="Camarero S."/>
            <person name="Miyauchi S."/>
            <person name="Serrano A."/>
            <person name="Linde D."/>
            <person name="Babiker R."/>
            <person name="Drula E."/>
            <person name="Ayuso-Fernandez I."/>
            <person name="Pacheco R."/>
            <person name="Padilla G."/>
            <person name="Ferreira P."/>
            <person name="Barriuso J."/>
            <person name="Kellner H."/>
            <person name="Castanera R."/>
            <person name="Alfaro M."/>
            <person name="Ramirez L."/>
            <person name="Pisabarro A.G."/>
            <person name="Kuo A."/>
            <person name="Tritt A."/>
            <person name="Lipzen A."/>
            <person name="He G."/>
            <person name="Yan M."/>
            <person name="Ng V."/>
            <person name="Cullen D."/>
            <person name="Martin F."/>
            <person name="Rosso M.-N."/>
            <person name="Henrissat B."/>
            <person name="Hibbett D."/>
            <person name="Martinez A.T."/>
            <person name="Grigoriev I.V."/>
        </authorList>
    </citation>
    <scope>NUCLEOTIDE SEQUENCE</scope>
    <source>
        <strain evidence="1">ATCC 90797</strain>
    </source>
</reference>